<dbReference type="InterPro" id="IPR009061">
    <property type="entry name" value="DNA-bd_dom_put_sf"/>
</dbReference>
<evidence type="ECO:0000313" key="9">
    <source>
        <dbReference type="Proteomes" id="UP000615003"/>
    </source>
</evidence>
<keyword evidence="9" id="KW-1185">Reference proteome</keyword>
<keyword evidence="1" id="KW-0678">Repressor</keyword>
<dbReference type="Proteomes" id="UP000238288">
    <property type="component" value="Chromosome PCAR9a"/>
</dbReference>
<keyword evidence="2" id="KW-0805">Transcription regulation</keyword>
<name>A0A2K4X7T2_PSEVC</name>
<evidence type="ECO:0000256" key="3">
    <source>
        <dbReference type="ARBA" id="ARBA00023125"/>
    </source>
</evidence>
<dbReference type="EMBL" id="AQGW01000018">
    <property type="protein sequence ID" value="MBE0382554.1"/>
    <property type="molecule type" value="Genomic_DNA"/>
</dbReference>
<reference evidence="7 8" key="2">
    <citation type="submission" date="2017-11" db="EMBL/GenBank/DDBJ databases">
        <authorList>
            <person name="Han C.G."/>
        </authorList>
    </citation>
    <scope>NUCLEOTIDE SEQUENCE [LARGE SCALE GENOMIC DNA]</scope>
    <source>
        <strain evidence="8">ATCC 43555</strain>
        <strain evidence="7">ATCC43555</strain>
    </source>
</reference>
<dbReference type="CDD" id="cd04787">
    <property type="entry name" value="HTH_HMRTR_unk"/>
    <property type="match status" value="1"/>
</dbReference>
<reference evidence="6 9" key="1">
    <citation type="submission" date="2015-06" db="EMBL/GenBank/DDBJ databases">
        <title>Genome sequence of Pseudoalteromonas carrageenovora.</title>
        <authorList>
            <person name="Xie B.-B."/>
            <person name="Rong J.-C."/>
            <person name="Qin Q.-L."/>
            <person name="Zhang Y.-Z."/>
        </authorList>
    </citation>
    <scope>NUCLEOTIDE SEQUENCE [LARGE SCALE GENOMIC DNA]</scope>
    <source>
        <strain evidence="6 9">IAM 12662</strain>
    </source>
</reference>
<keyword evidence="3" id="KW-0238">DNA-binding</keyword>
<dbReference type="RefSeq" id="WP_058547417.1">
    <property type="nucleotide sequence ID" value="NZ_AQGW01000018.1"/>
</dbReference>
<dbReference type="SMART" id="SM00422">
    <property type="entry name" value="HTH_MERR"/>
    <property type="match status" value="1"/>
</dbReference>
<dbReference type="GeneID" id="93662975"/>
<protein>
    <submittedName>
        <fullName evidence="7">MerR family transcriptional regulator</fullName>
    </submittedName>
</protein>
<evidence type="ECO:0000256" key="1">
    <source>
        <dbReference type="ARBA" id="ARBA00022491"/>
    </source>
</evidence>
<evidence type="ECO:0000256" key="4">
    <source>
        <dbReference type="ARBA" id="ARBA00023163"/>
    </source>
</evidence>
<dbReference type="Proteomes" id="UP000615003">
    <property type="component" value="Unassembled WGS sequence"/>
</dbReference>
<dbReference type="EMBL" id="LT965928">
    <property type="protein sequence ID" value="SOU40339.1"/>
    <property type="molecule type" value="Genomic_DNA"/>
</dbReference>
<dbReference type="SUPFAM" id="SSF46955">
    <property type="entry name" value="Putative DNA-binding domain"/>
    <property type="match status" value="1"/>
</dbReference>
<accession>A0A2K4X7T2</accession>
<feature type="domain" description="HTH merR-type" evidence="5">
    <location>
        <begin position="1"/>
        <end position="69"/>
    </location>
</feature>
<proteinExistence type="predicted"/>
<evidence type="ECO:0000313" key="6">
    <source>
        <dbReference type="EMBL" id="MBE0382554.1"/>
    </source>
</evidence>
<dbReference type="Pfam" id="PF13411">
    <property type="entry name" value="MerR_1"/>
    <property type="match status" value="1"/>
</dbReference>
<dbReference type="InterPro" id="IPR000551">
    <property type="entry name" value="MerR-type_HTH_dom"/>
</dbReference>
<dbReference type="GO" id="GO:0003700">
    <property type="term" value="F:DNA-binding transcription factor activity"/>
    <property type="evidence" value="ECO:0007669"/>
    <property type="project" value="InterPro"/>
</dbReference>
<gene>
    <name evidence="7" type="ORF">PCAR9_A20777</name>
    <name evidence="6" type="ORF">PCARR_a0895</name>
</gene>
<evidence type="ECO:0000256" key="2">
    <source>
        <dbReference type="ARBA" id="ARBA00023015"/>
    </source>
</evidence>
<dbReference type="Gene3D" id="1.10.1660.10">
    <property type="match status" value="1"/>
</dbReference>
<dbReference type="PANTHER" id="PTHR30204:SF69">
    <property type="entry name" value="MERR-FAMILY TRANSCRIPTIONAL REGULATOR"/>
    <property type="match status" value="1"/>
</dbReference>
<organism evidence="7 8">
    <name type="scientific">Pseudoalteromonas carrageenovora IAM 12662</name>
    <dbReference type="NCBI Taxonomy" id="1314868"/>
    <lineage>
        <taxon>Bacteria</taxon>
        <taxon>Pseudomonadati</taxon>
        <taxon>Pseudomonadota</taxon>
        <taxon>Gammaproteobacteria</taxon>
        <taxon>Alteromonadales</taxon>
        <taxon>Pseudoalteromonadaceae</taxon>
        <taxon>Pseudoalteromonas</taxon>
    </lineage>
</organism>
<evidence type="ECO:0000313" key="8">
    <source>
        <dbReference type="Proteomes" id="UP000238288"/>
    </source>
</evidence>
<dbReference type="PANTHER" id="PTHR30204">
    <property type="entry name" value="REDOX-CYCLING DRUG-SENSING TRANSCRIPTIONAL ACTIVATOR SOXR"/>
    <property type="match status" value="1"/>
</dbReference>
<sequence length="146" mass="16648">MYVKQLAKLMDVTPDTVRHYTRVGLLNPIRSENNGYQQYTKADKQRLQFIISARQLGFSIKDVQHIIGESVQGNCPCPLTRKIIAKRLEETEVLFQETLKLRTRMQSALKQWDASADGAVSSDVCSLIETFVDPIPKPVKIEVRDE</sequence>
<dbReference type="OrthoDB" id="9808480at2"/>
<dbReference type="AlphaFoldDB" id="A0A2K4X7T2"/>
<dbReference type="PRINTS" id="PR00040">
    <property type="entry name" value="HTHMERR"/>
</dbReference>
<keyword evidence="4" id="KW-0804">Transcription</keyword>
<dbReference type="PROSITE" id="PS50937">
    <property type="entry name" value="HTH_MERR_2"/>
    <property type="match status" value="1"/>
</dbReference>
<dbReference type="InterPro" id="IPR047057">
    <property type="entry name" value="MerR_fam"/>
</dbReference>
<dbReference type="GO" id="GO:0003677">
    <property type="term" value="F:DNA binding"/>
    <property type="evidence" value="ECO:0007669"/>
    <property type="project" value="UniProtKB-KW"/>
</dbReference>
<evidence type="ECO:0000313" key="7">
    <source>
        <dbReference type="EMBL" id="SOU40339.1"/>
    </source>
</evidence>
<evidence type="ECO:0000259" key="5">
    <source>
        <dbReference type="PROSITE" id="PS50937"/>
    </source>
</evidence>